<reference evidence="1" key="1">
    <citation type="submission" date="2023-04" db="EMBL/GenBank/DDBJ databases">
        <title>Draft Genome sequencing of Naganishia species isolated from polar environments using Oxford Nanopore Technology.</title>
        <authorList>
            <person name="Leo P."/>
            <person name="Venkateswaran K."/>
        </authorList>
    </citation>
    <scope>NUCLEOTIDE SEQUENCE</scope>
    <source>
        <strain evidence="1">MNA-CCFEE 5261</strain>
    </source>
</reference>
<evidence type="ECO:0000313" key="2">
    <source>
        <dbReference type="Proteomes" id="UP001241377"/>
    </source>
</evidence>
<keyword evidence="2" id="KW-1185">Reference proteome</keyword>
<dbReference type="Proteomes" id="UP001241377">
    <property type="component" value="Unassembled WGS sequence"/>
</dbReference>
<organism evidence="1 2">
    <name type="scientific">Naganishia cerealis</name>
    <dbReference type="NCBI Taxonomy" id="610337"/>
    <lineage>
        <taxon>Eukaryota</taxon>
        <taxon>Fungi</taxon>
        <taxon>Dikarya</taxon>
        <taxon>Basidiomycota</taxon>
        <taxon>Agaricomycotina</taxon>
        <taxon>Tremellomycetes</taxon>
        <taxon>Filobasidiales</taxon>
        <taxon>Filobasidiaceae</taxon>
        <taxon>Naganishia</taxon>
    </lineage>
</organism>
<comment type="caution">
    <text evidence="1">The sequence shown here is derived from an EMBL/GenBank/DDBJ whole genome shotgun (WGS) entry which is preliminary data.</text>
</comment>
<name>A0ACC2VL19_9TREE</name>
<protein>
    <submittedName>
        <fullName evidence="1">Urease</fullName>
    </submittedName>
</protein>
<gene>
    <name evidence="1" type="primary">URE1</name>
    <name evidence="1" type="ORF">QFC19_005784</name>
</gene>
<evidence type="ECO:0000313" key="1">
    <source>
        <dbReference type="EMBL" id="KAJ9100104.1"/>
    </source>
</evidence>
<proteinExistence type="predicted"/>
<sequence length="1152" mass="125656">MSETKAPQVGDIPHQRFNIGGIHVAVYNLEAAKRSDLPVTVLIATHGRGEDQFHLKELIEGTYRKAEELEKQAGANGKRKRELVVVTLVSTLHAIDMYAMHRGTARDISFLVDFIPAYLFPNGEKTIERFAVTGVSLGGHATWIVLRDEPRVTIGIPIIGCPDYYSMLSERIARKPPSNGQRELVAPAFPPSLAQLVAREDPCAVDYSSRDPAVNPYIGKQILILGGGNDKLVPPKFGDKMYAGLYLGEKGAKDMIIQEGVGHRVSREMIDRVGEWIWNHERNTWNQLHPLCFASEIRYFGFERPTSKHFFSLEAPLGSAPARTVRKPYLEMRLLPREQDKLLLANLGFLAQKRLARGLKLNRSEAIALIAFQLQEFIRDGKHSVAELMQIGKEMLGRRHVLEGVERAIHDVQVEVSNALYGSFLPLPSEDLFPLPTRYMTPEELPGAVVCLKEPLKINEGRLRWKVKVANEGDRPIQVGSHFPFLETNGSLSFNRILAFHQKLRLDIPAGTAVRFEPGERKTVTLVQIGGKQLISGGSGLSIATRGKTAEEGETIVKKMLEEGGFAISGVGEEKEDLIETEMDREVYASMYGPTTGDRVRLGDTSLWIQVEKDYTTTIKTQLLTHSGKTLRDGQGQASNRSDAEVLDLIITNALIIDWAGIYKADIGVKNGIIVGIGKGGNPDIMDGVTEGMIVGSSTEVIAGEKMIITAGAIDAHVHYICVDLWQEALASGVTTLVGGGTGPSAGTKATTCTSSKFYMKTMMAATDGIPLNFGFTGKGNDSGESMRAPKDIVEAGAIGLKLHEDWGTTPETIDRALTVGDDYDVQINIHTDTLNESGFVQSTIAAFKGRTIHTYHTEGAGGGHAPDIIVVCEHPNVLPSSTNPTMPYAKNTLDEHLDMLMVCHHLDKSIPEDIAFADSRIRAETVAAEDVLHDTGAISMMSSDSQAMGRIGEVVTRTWRTASKMKDVRGPLEGDTETCDNNRVKRYIAKYTINPAICHGMSHLIGQVATGCLADLVIWKPENFGAKPEMIIKGGVIAWAAMGEANASIPTVQPVYGRPMWAAQPSAAGLTSIVWSSKAAIENGTIKSYGLNKRAEAVKNCRAITKRDMKHNNSLPKMSVDPETYEVKADGALCDAPPATQVALGVSQFVF</sequence>
<dbReference type="EMBL" id="JASBWR010000066">
    <property type="protein sequence ID" value="KAJ9100104.1"/>
    <property type="molecule type" value="Genomic_DNA"/>
</dbReference>
<accession>A0ACC2VL19</accession>